<proteinExistence type="predicted"/>
<gene>
    <name evidence="1" type="ORF">METZ01_LOCUS63285</name>
</gene>
<dbReference type="AlphaFoldDB" id="A0A381T4D2"/>
<protein>
    <submittedName>
        <fullName evidence="1">Uncharacterized protein</fullName>
    </submittedName>
</protein>
<accession>A0A381T4D2</accession>
<feature type="non-terminal residue" evidence="1">
    <location>
        <position position="77"/>
    </location>
</feature>
<dbReference type="EMBL" id="UINC01003929">
    <property type="protein sequence ID" value="SVA10431.1"/>
    <property type="molecule type" value="Genomic_DNA"/>
</dbReference>
<reference evidence="1" key="1">
    <citation type="submission" date="2018-05" db="EMBL/GenBank/DDBJ databases">
        <authorList>
            <person name="Lanie J.A."/>
            <person name="Ng W.-L."/>
            <person name="Kazmierczak K.M."/>
            <person name="Andrzejewski T.M."/>
            <person name="Davidsen T.M."/>
            <person name="Wayne K.J."/>
            <person name="Tettelin H."/>
            <person name="Glass J.I."/>
            <person name="Rusch D."/>
            <person name="Podicherti R."/>
            <person name="Tsui H.-C.T."/>
            <person name="Winkler M.E."/>
        </authorList>
    </citation>
    <scope>NUCLEOTIDE SEQUENCE</scope>
</reference>
<name>A0A381T4D2_9ZZZZ</name>
<evidence type="ECO:0000313" key="1">
    <source>
        <dbReference type="EMBL" id="SVA10431.1"/>
    </source>
</evidence>
<sequence length="77" mass="8529">MTDPYGVPAGADPRGPLQSITFDLDRTEGDAVNKMKSTHLEPFPDPVLEVPDELQRSVIISSVDYLLNWARKSSVFP</sequence>
<organism evidence="1">
    <name type="scientific">marine metagenome</name>
    <dbReference type="NCBI Taxonomy" id="408172"/>
    <lineage>
        <taxon>unclassified sequences</taxon>
        <taxon>metagenomes</taxon>
        <taxon>ecological metagenomes</taxon>
    </lineage>
</organism>